<evidence type="ECO:0000313" key="2">
    <source>
        <dbReference type="EMBL" id="OIT04474.1"/>
    </source>
</evidence>
<sequence>MPLACKYVEVFVPLVEDFVFIEKNDAQLPTAYVFMRRYLKAAQSDRKLELLSFFVVELCLEEYEMFKFPTSFIVAAAIYTAQTTLYDLLGRSIIECSRSIVNCHQKAATGN</sequence>
<evidence type="ECO:0000259" key="1">
    <source>
        <dbReference type="SMART" id="SM00385"/>
    </source>
</evidence>
<comment type="caution">
    <text evidence="2">The sequence shown here is derived from an EMBL/GenBank/DDBJ whole genome shotgun (WGS) entry which is preliminary data.</text>
</comment>
<dbReference type="Pfam" id="PF02984">
    <property type="entry name" value="Cyclin_C"/>
    <property type="match status" value="1"/>
</dbReference>
<dbReference type="EMBL" id="MJEQ01037185">
    <property type="protein sequence ID" value="OIT04474.1"/>
    <property type="molecule type" value="Genomic_DNA"/>
</dbReference>
<dbReference type="SMART" id="SM00385">
    <property type="entry name" value="CYCLIN"/>
    <property type="match status" value="1"/>
</dbReference>
<dbReference type="SMR" id="A0A1J6IIE7"/>
<organism evidence="2 3">
    <name type="scientific">Nicotiana attenuata</name>
    <name type="common">Coyote tobacco</name>
    <dbReference type="NCBI Taxonomy" id="49451"/>
    <lineage>
        <taxon>Eukaryota</taxon>
        <taxon>Viridiplantae</taxon>
        <taxon>Streptophyta</taxon>
        <taxon>Embryophyta</taxon>
        <taxon>Tracheophyta</taxon>
        <taxon>Spermatophyta</taxon>
        <taxon>Magnoliopsida</taxon>
        <taxon>eudicotyledons</taxon>
        <taxon>Gunneridae</taxon>
        <taxon>Pentapetalae</taxon>
        <taxon>asterids</taxon>
        <taxon>lamiids</taxon>
        <taxon>Solanales</taxon>
        <taxon>Solanaceae</taxon>
        <taxon>Nicotianoideae</taxon>
        <taxon>Nicotianeae</taxon>
        <taxon>Nicotiana</taxon>
    </lineage>
</organism>
<dbReference type="InterPro" id="IPR004367">
    <property type="entry name" value="Cyclin_C-dom"/>
</dbReference>
<feature type="domain" description="Cyclin-like" evidence="1">
    <location>
        <begin position="33"/>
        <end position="102"/>
    </location>
</feature>
<keyword evidence="3" id="KW-1185">Reference proteome</keyword>
<dbReference type="InterPro" id="IPR036915">
    <property type="entry name" value="Cyclin-like_sf"/>
</dbReference>
<dbReference type="Gramene" id="OIT04474">
    <property type="protein sequence ID" value="OIT04474"/>
    <property type="gene ID" value="A4A49_51130"/>
</dbReference>
<dbReference type="SUPFAM" id="SSF47954">
    <property type="entry name" value="Cyclin-like"/>
    <property type="match status" value="1"/>
</dbReference>
<protein>
    <submittedName>
        <fullName evidence="2">Cyclin-b2-4</fullName>
    </submittedName>
</protein>
<dbReference type="AlphaFoldDB" id="A0A1J6IIE7"/>
<reference evidence="2" key="1">
    <citation type="submission" date="2016-11" db="EMBL/GenBank/DDBJ databases">
        <title>The genome of Nicotiana attenuata.</title>
        <authorList>
            <person name="Xu S."/>
            <person name="Brockmoeller T."/>
            <person name="Gaquerel E."/>
            <person name="Navarro A."/>
            <person name="Kuhl H."/>
            <person name="Gase K."/>
            <person name="Ling Z."/>
            <person name="Zhou W."/>
            <person name="Kreitzer C."/>
            <person name="Stanke M."/>
            <person name="Tang H."/>
            <person name="Lyons E."/>
            <person name="Pandey P."/>
            <person name="Pandey S.P."/>
            <person name="Timmermann B."/>
            <person name="Baldwin I.T."/>
        </authorList>
    </citation>
    <scope>NUCLEOTIDE SEQUENCE [LARGE SCALE GENOMIC DNA]</scope>
    <source>
        <strain evidence="2">UT</strain>
    </source>
</reference>
<dbReference type="Gene3D" id="1.10.472.10">
    <property type="entry name" value="Cyclin-like"/>
    <property type="match status" value="1"/>
</dbReference>
<dbReference type="InterPro" id="IPR013763">
    <property type="entry name" value="Cyclin-like_dom"/>
</dbReference>
<gene>
    <name evidence="2" type="primary">CYCB2-4_0</name>
    <name evidence="2" type="ORF">A4A49_51130</name>
</gene>
<accession>A0A1J6IIE7</accession>
<name>A0A1J6IIE7_NICAT</name>
<proteinExistence type="predicted"/>
<evidence type="ECO:0000313" key="3">
    <source>
        <dbReference type="Proteomes" id="UP000187609"/>
    </source>
</evidence>
<dbReference type="STRING" id="49451.A0A1J6IIE7"/>
<dbReference type="Proteomes" id="UP000187609">
    <property type="component" value="Unassembled WGS sequence"/>
</dbReference>